<comment type="cofactor">
    <cofactor evidence="18">
        <name>heme b</name>
        <dbReference type="ChEBI" id="CHEBI:60344"/>
    </cofactor>
    <text evidence="18">Binds 2 heme groups non-covalently.</text>
</comment>
<feature type="transmembrane region" description="Helical" evidence="18">
    <location>
        <begin position="349"/>
        <end position="370"/>
    </location>
</feature>
<feature type="binding site" evidence="16">
    <location>
        <position position="203"/>
    </location>
    <ligand>
        <name>a ubiquinone</name>
        <dbReference type="ChEBI" id="CHEBI:16389"/>
    </ligand>
</feature>
<geneLocation type="mitochondrion" evidence="21"/>
<feature type="domain" description="Cytochrome b/b6 N-terminal region profile" evidence="19">
    <location>
        <begin position="2"/>
        <end position="211"/>
    </location>
</feature>
<keyword evidence="12 17" id="KW-0408">Iron</keyword>
<evidence type="ECO:0000256" key="11">
    <source>
        <dbReference type="ARBA" id="ARBA00022989"/>
    </source>
</evidence>
<keyword evidence="14 18" id="KW-0496">Mitochondrion</keyword>
<dbReference type="GO" id="GO:0005743">
    <property type="term" value="C:mitochondrial inner membrane"/>
    <property type="evidence" value="ECO:0007669"/>
    <property type="project" value="UniProtKB-SubCell"/>
</dbReference>
<dbReference type="PROSITE" id="PS51003">
    <property type="entry name" value="CYTB_CTER"/>
    <property type="match status" value="1"/>
</dbReference>
<keyword evidence="6 18" id="KW-0679">Respiratory chain</keyword>
<dbReference type="CDD" id="cd00290">
    <property type="entry name" value="cytochrome_b_C"/>
    <property type="match status" value="1"/>
</dbReference>
<dbReference type="InterPro" id="IPR005798">
    <property type="entry name" value="Cyt_b/b6_C"/>
</dbReference>
<dbReference type="InterPro" id="IPR016174">
    <property type="entry name" value="Di-haem_cyt_TM"/>
</dbReference>
<evidence type="ECO:0000313" key="21">
    <source>
        <dbReference type="EMBL" id="AJK90895.1"/>
    </source>
</evidence>
<dbReference type="EMBL" id="KP205428">
    <property type="protein sequence ID" value="AJK90895.1"/>
    <property type="molecule type" value="Genomic_DNA"/>
</dbReference>
<evidence type="ECO:0000256" key="15">
    <source>
        <dbReference type="ARBA" id="ARBA00023136"/>
    </source>
</evidence>
<feature type="domain" description="Cytochrome b/b6 C-terminal region profile" evidence="20">
    <location>
        <begin position="212"/>
        <end position="382"/>
    </location>
</feature>
<dbReference type="GO" id="GO:0045275">
    <property type="term" value="C:respiratory chain complex III"/>
    <property type="evidence" value="ECO:0007669"/>
    <property type="project" value="InterPro"/>
</dbReference>
<proteinExistence type="inferred from homology"/>
<evidence type="ECO:0000256" key="7">
    <source>
        <dbReference type="ARBA" id="ARBA00022692"/>
    </source>
</evidence>
<evidence type="ECO:0000256" key="8">
    <source>
        <dbReference type="ARBA" id="ARBA00022723"/>
    </source>
</evidence>
<keyword evidence="5 17" id="KW-0349">Heme</keyword>
<dbReference type="CTD" id="4519"/>
<evidence type="ECO:0000256" key="12">
    <source>
        <dbReference type="ARBA" id="ARBA00023004"/>
    </source>
</evidence>
<evidence type="ECO:0000256" key="4">
    <source>
        <dbReference type="ARBA" id="ARBA00022448"/>
    </source>
</evidence>
<evidence type="ECO:0000256" key="2">
    <source>
        <dbReference type="ARBA" id="ARBA00004448"/>
    </source>
</evidence>
<dbReference type="GO" id="GO:0008121">
    <property type="term" value="F:quinol-cytochrome-c reductase activity"/>
    <property type="evidence" value="ECO:0007669"/>
    <property type="project" value="InterPro"/>
</dbReference>
<dbReference type="InterPro" id="IPR048259">
    <property type="entry name" value="Cytochrome_b_N_euk/bac"/>
</dbReference>
<feature type="transmembrane region" description="Helical" evidence="18">
    <location>
        <begin position="140"/>
        <end position="159"/>
    </location>
</feature>
<dbReference type="Pfam" id="PF00033">
    <property type="entry name" value="Cytochrome_B"/>
    <property type="match status" value="1"/>
</dbReference>
<dbReference type="RefSeq" id="YP_009123011.1">
    <property type="nucleotide sequence ID" value="NC_026558.1"/>
</dbReference>
<feature type="transmembrane region" description="Helical" evidence="18">
    <location>
        <begin position="325"/>
        <end position="342"/>
    </location>
</feature>
<evidence type="ECO:0000256" key="3">
    <source>
        <dbReference type="ARBA" id="ARBA00013531"/>
    </source>
</evidence>
<evidence type="ECO:0000256" key="13">
    <source>
        <dbReference type="ARBA" id="ARBA00023075"/>
    </source>
</evidence>
<dbReference type="GO" id="GO:0006122">
    <property type="term" value="P:mitochondrial electron transport, ubiquinol to cytochrome c"/>
    <property type="evidence" value="ECO:0007669"/>
    <property type="project" value="TreeGrafter"/>
</dbReference>
<comment type="cofactor">
    <cofactor evidence="17">
        <name>heme</name>
        <dbReference type="ChEBI" id="CHEBI:30413"/>
    </cofactor>
    <text evidence="17">Binds 2 heme groups non-covalently.</text>
</comment>
<keyword evidence="15 18" id="KW-0472">Membrane</keyword>
<dbReference type="InterPro" id="IPR005797">
    <property type="entry name" value="Cyt_b/b6_N"/>
</dbReference>
<keyword evidence="8 17" id="KW-0479">Metal-binding</keyword>
<dbReference type="SUPFAM" id="SSF81342">
    <property type="entry name" value="Transmembrane di-heme cytochromes"/>
    <property type="match status" value="1"/>
</dbReference>
<feature type="binding site" description="axial binding residue" evidence="17">
    <location>
        <position position="99"/>
    </location>
    <ligand>
        <name>heme b</name>
        <dbReference type="ChEBI" id="CHEBI:60344"/>
        <label>b566</label>
    </ligand>
    <ligandPart>
        <name>Fe</name>
        <dbReference type="ChEBI" id="CHEBI:18248"/>
    </ligandPart>
</feature>
<evidence type="ECO:0000256" key="14">
    <source>
        <dbReference type="ARBA" id="ARBA00023128"/>
    </source>
</evidence>
<dbReference type="InterPro" id="IPR048260">
    <property type="entry name" value="Cytochrome_b_C_euk/bac"/>
</dbReference>
<keyword evidence="4 18" id="KW-0813">Transport</keyword>
<dbReference type="GO" id="GO:0046872">
    <property type="term" value="F:metal ion binding"/>
    <property type="evidence" value="ECO:0007669"/>
    <property type="project" value="UniProtKB-UniRule"/>
</dbReference>
<feature type="transmembrane region" description="Helical" evidence="18">
    <location>
        <begin position="37"/>
        <end position="57"/>
    </location>
</feature>
<dbReference type="CDD" id="cd00284">
    <property type="entry name" value="Cytochrome_b_N"/>
    <property type="match status" value="1"/>
</dbReference>
<organism evidence="21">
    <name type="scientific">Tridacna squamosa</name>
    <name type="common">Fluted giant clam</name>
    <dbReference type="NCBI Taxonomy" id="80830"/>
    <lineage>
        <taxon>Eukaryota</taxon>
        <taxon>Metazoa</taxon>
        <taxon>Spiralia</taxon>
        <taxon>Lophotrochozoa</taxon>
        <taxon>Mollusca</taxon>
        <taxon>Bivalvia</taxon>
        <taxon>Autobranchia</taxon>
        <taxon>Heteroconchia</taxon>
        <taxon>Euheterodonta</taxon>
        <taxon>Imparidentia</taxon>
        <taxon>Neoheterodontei</taxon>
        <taxon>Cardiida</taxon>
        <taxon>Cardioidea</taxon>
        <taxon>Cardiidae</taxon>
        <taxon>Tridacninae</taxon>
        <taxon>Tridacna</taxon>
    </lineage>
</organism>
<keyword evidence="9" id="KW-0999">Mitochondrion inner membrane</keyword>
<dbReference type="SUPFAM" id="SSF81648">
    <property type="entry name" value="a domain/subunit of cytochrome bc1 complex (Ubiquinol-cytochrome c reductase)"/>
    <property type="match status" value="1"/>
</dbReference>
<feature type="transmembrane region" description="Helical" evidence="18">
    <location>
        <begin position="274"/>
        <end position="305"/>
    </location>
</feature>
<dbReference type="InterPro" id="IPR027387">
    <property type="entry name" value="Cytb/b6-like_sf"/>
</dbReference>
<accession>A0A0U1YXX4</accession>
<evidence type="ECO:0000256" key="18">
    <source>
        <dbReference type="RuleBase" id="RU362117"/>
    </source>
</evidence>
<keyword evidence="10 18" id="KW-0249">Electron transport</keyword>
<evidence type="ECO:0000256" key="1">
    <source>
        <dbReference type="ARBA" id="ARBA00002566"/>
    </source>
</evidence>
<dbReference type="AlphaFoldDB" id="A0A0U1YXX4"/>
<feature type="binding site" description="axial binding residue" evidence="17">
    <location>
        <position position="85"/>
    </location>
    <ligand>
        <name>heme b</name>
        <dbReference type="ChEBI" id="CHEBI:60344"/>
        <label>b562</label>
    </ligand>
    <ligandPart>
        <name>Fe</name>
        <dbReference type="ChEBI" id="CHEBI:18248"/>
    </ligandPart>
</feature>
<dbReference type="PANTHER" id="PTHR19271:SF16">
    <property type="entry name" value="CYTOCHROME B"/>
    <property type="match status" value="1"/>
</dbReference>
<keyword evidence="7 18" id="KW-0812">Transmembrane</keyword>
<evidence type="ECO:0000259" key="20">
    <source>
        <dbReference type="PROSITE" id="PS51003"/>
    </source>
</evidence>
<feature type="binding site" description="axial binding residue" evidence="17">
    <location>
        <position position="198"/>
    </location>
    <ligand>
        <name>heme b</name>
        <dbReference type="ChEBI" id="CHEBI:60344"/>
        <label>b566</label>
    </ligand>
    <ligandPart>
        <name>Fe</name>
        <dbReference type="ChEBI" id="CHEBI:18248"/>
    </ligandPart>
</feature>
<evidence type="ECO:0000256" key="5">
    <source>
        <dbReference type="ARBA" id="ARBA00022617"/>
    </source>
</evidence>
<dbReference type="Pfam" id="PF00032">
    <property type="entry name" value="Cytochrom_B_C"/>
    <property type="match status" value="1"/>
</dbReference>
<protein>
    <recommendedName>
        <fullName evidence="3 18">Cytochrome b</fullName>
    </recommendedName>
</protein>
<feature type="binding site" description="axial binding residue" evidence="17">
    <location>
        <position position="184"/>
    </location>
    <ligand>
        <name>heme b</name>
        <dbReference type="ChEBI" id="CHEBI:60344"/>
        <label>b562</label>
    </ligand>
    <ligandPart>
        <name>Fe</name>
        <dbReference type="ChEBI" id="CHEBI:18248"/>
    </ligandPart>
</feature>
<evidence type="ECO:0000256" key="17">
    <source>
        <dbReference type="PIRSR" id="PIRSR038885-2"/>
    </source>
</evidence>
<keyword evidence="11 18" id="KW-1133">Transmembrane helix</keyword>
<comment type="subcellular location">
    <subcellularLocation>
        <location evidence="2">Mitochondrion inner membrane</location>
        <topology evidence="2">Multi-pass membrane protein</topology>
    </subcellularLocation>
</comment>
<gene>
    <name evidence="21" type="primary">cytb</name>
</gene>
<keyword evidence="13" id="KW-0830">Ubiquinone</keyword>
<sequence length="406" mass="46690">MQKSLIKRKNGVMGFISGMVYDLPCPKNLNYWWNYGSMLGVCLVGQILTGLLLVVHYTPHVDHAFDSVCHITRNVPGGWLLRSYHANEASMFFICMYIHIGRGLYYHSFYFTKTWCIGVTLYLMSMAEAFFGYVLPWGQMSYWGATVISNLLTAIPYIGQSLAEWVWGGYTIGDPTLKRFFVLHFILPFIMVFMVMMHLMSLHEHGSGNPLGVSSDLDCIPFHPYYSSKDLFGILVMVWITMSICLIAPDAFGNCQNFIKADPMKTPIHIQPEWYFLFAYTILRSIPHKVGGAVALLCSVMVLYILPLSPYCFFRGLAFNPLGQIYYWYFVVNFIMLSWIGICPVEEPFIFMGQIFTGFYFFYFFSWYPLCRFWEVVVLRCGKMGALNWDGSEPNVDKASKKMAKS</sequence>
<dbReference type="PANTHER" id="PTHR19271">
    <property type="entry name" value="CYTOCHROME B"/>
    <property type="match status" value="1"/>
</dbReference>
<dbReference type="InterPro" id="IPR030689">
    <property type="entry name" value="Cytochrome_b"/>
</dbReference>
<feature type="transmembrane region" description="Helical" evidence="18">
    <location>
        <begin position="89"/>
        <end position="107"/>
    </location>
</feature>
<reference evidence="21" key="1">
    <citation type="journal article" date="2015" name="Mitochondrial DNA">
        <title>The complete mitogenome of the giant clam Tridacna squamosa (Heterodonta: Bivalvia: Tridacnidae).</title>
        <authorList>
            <person name="Gan H.M."/>
            <person name="Gan H.Y."/>
            <person name="Tan M.H."/>
            <person name="Penny S.S."/>
            <person name="Willan R.C."/>
            <person name="Austin C.M."/>
        </authorList>
    </citation>
    <scope>NUCLEOTIDE SEQUENCE</scope>
    <source>
        <tissue evidence="21">Muscle tissue</tissue>
    </source>
</reference>
<evidence type="ECO:0000256" key="10">
    <source>
        <dbReference type="ARBA" id="ARBA00022982"/>
    </source>
</evidence>
<dbReference type="Gene3D" id="1.20.810.10">
    <property type="entry name" value="Cytochrome Bc1 Complex, Chain C"/>
    <property type="match status" value="1"/>
</dbReference>
<feature type="transmembrane region" description="Helical" evidence="18">
    <location>
        <begin position="180"/>
        <end position="200"/>
    </location>
</feature>
<evidence type="ECO:0000256" key="6">
    <source>
        <dbReference type="ARBA" id="ARBA00022660"/>
    </source>
</evidence>
<comment type="similarity">
    <text evidence="18">Belongs to the cytochrome b family.</text>
</comment>
<dbReference type="PROSITE" id="PS51002">
    <property type="entry name" value="CYTB_NTER"/>
    <property type="match status" value="1"/>
</dbReference>
<evidence type="ECO:0000256" key="9">
    <source>
        <dbReference type="ARBA" id="ARBA00022792"/>
    </source>
</evidence>
<evidence type="ECO:0000259" key="19">
    <source>
        <dbReference type="PROSITE" id="PS51002"/>
    </source>
</evidence>
<feature type="transmembrane region" description="Helical" evidence="18">
    <location>
        <begin position="114"/>
        <end position="134"/>
    </location>
</feature>
<dbReference type="PIRSF" id="PIRSF038885">
    <property type="entry name" value="COB"/>
    <property type="match status" value="1"/>
</dbReference>
<dbReference type="GO" id="GO:0016491">
    <property type="term" value="F:oxidoreductase activity"/>
    <property type="evidence" value="ECO:0007669"/>
    <property type="project" value="UniProtKB-UniRule"/>
</dbReference>
<comment type="function">
    <text evidence="1 18">Component of the ubiquinol-cytochrome c reductase complex (complex III or cytochrome b-c1 complex) that is part of the mitochondrial respiratory chain. The b-c1 complex mediates electron transfer from ubiquinol to cytochrome c. Contributes to the generation of a proton gradient across the mitochondrial membrane that is then used for ATP synthesis.</text>
</comment>
<name>A0A0U1YXX4_TRISQ</name>
<feature type="transmembrane region" description="Helical" evidence="18">
    <location>
        <begin position="231"/>
        <end position="253"/>
    </location>
</feature>
<evidence type="ECO:0000256" key="16">
    <source>
        <dbReference type="PIRSR" id="PIRSR038885-1"/>
    </source>
</evidence>
<dbReference type="GeneID" id="23630541"/>
<dbReference type="InterPro" id="IPR036150">
    <property type="entry name" value="Cyt_b/b6_C_sf"/>
</dbReference>